<keyword evidence="4" id="KW-0472">Membrane</keyword>
<keyword evidence="5" id="KW-0834">Unfolded protein response</keyword>
<dbReference type="CDD" id="cd01790">
    <property type="entry name" value="Ubl_HERP"/>
    <property type="match status" value="1"/>
</dbReference>
<dbReference type="GO" id="GO:0016020">
    <property type="term" value="C:membrane"/>
    <property type="evidence" value="ECO:0007669"/>
    <property type="project" value="UniProtKB-SubCell"/>
</dbReference>
<sequence length="326" mass="37378">MIEIPVKLIVKAPNQQFEDQTIHCSLTWTIKRLKGYLSEVYPSKPNTEDQRLIYYGQLLNDSVTLKDIFTRYEAGEETHTVHLVCMPSKETLKMQARKIAEESSKKAKEASTTGSSTSHRLSVNEDEILLGERQGESSQTMGRGYFQPVNYHNWMNGIHSQASAPNNYLQQWAWMQQIYAHYYLTQYMDMLARQNGYTERRQTEAPNIPEPQVAHDADDEENRRDWLDYFYILSRLYQIGLLRINQIQGLDNNNEAVNNNIPVDNNNDGHEGVVGDVQRAEDTPGQAAPDLPIIRENVEPPSFAALTWTFVTSFFSSIIPETQNAL</sequence>
<evidence type="ECO:0000313" key="9">
    <source>
        <dbReference type="Proteomes" id="UP001372834"/>
    </source>
</evidence>
<dbReference type="Pfam" id="PF00240">
    <property type="entry name" value="ubiquitin"/>
    <property type="match status" value="1"/>
</dbReference>
<dbReference type="SUPFAM" id="SSF54236">
    <property type="entry name" value="Ubiquitin-like"/>
    <property type="match status" value="1"/>
</dbReference>
<accession>A0AAN8P3Y4</accession>
<dbReference type="PANTHER" id="PTHR12943">
    <property type="entry name" value="HOMOCYSTEINE-RESPONSIVE ENDOPLASMIC RETICULUM-RESIDENT UNIQUITIN-LIKE DOMAIN HERPUD PROTEIN FAMILY MEMBER"/>
    <property type="match status" value="1"/>
</dbReference>
<dbReference type="AlphaFoldDB" id="A0AAN8P3Y4"/>
<comment type="caution">
    <text evidence="8">The sequence shown here is derived from an EMBL/GenBank/DDBJ whole genome shotgun (WGS) entry which is preliminary data.</text>
</comment>
<feature type="region of interest" description="Disordered" evidence="6">
    <location>
        <begin position="98"/>
        <end position="125"/>
    </location>
</feature>
<dbReference type="PANTHER" id="PTHR12943:SF27">
    <property type="entry name" value="HOMOCYSTEINE-INDUCED ENDOPLASMIC RETICULUM PROTEIN, ISOFORM A"/>
    <property type="match status" value="1"/>
</dbReference>
<evidence type="ECO:0000256" key="4">
    <source>
        <dbReference type="ARBA" id="ARBA00023136"/>
    </source>
</evidence>
<feature type="region of interest" description="Disordered" evidence="6">
    <location>
        <begin position="199"/>
        <end position="219"/>
    </location>
</feature>
<keyword evidence="3" id="KW-1133">Transmembrane helix</keyword>
<evidence type="ECO:0000256" key="6">
    <source>
        <dbReference type="SAM" id="MobiDB-lite"/>
    </source>
</evidence>
<dbReference type="InterPro" id="IPR000626">
    <property type="entry name" value="Ubiquitin-like_dom"/>
</dbReference>
<dbReference type="FunFam" id="3.10.20.90:FF:000046">
    <property type="entry name" value="Homocysteine-responsive endoplasmic reticulum-resident ubiquitin-like domain member 2 protein"/>
    <property type="match status" value="1"/>
</dbReference>
<comment type="subcellular location">
    <subcellularLocation>
        <location evidence="1">Membrane</location>
    </subcellularLocation>
</comment>
<dbReference type="GO" id="GO:0030968">
    <property type="term" value="P:endoplasmic reticulum unfolded protein response"/>
    <property type="evidence" value="ECO:0007669"/>
    <property type="project" value="TreeGrafter"/>
</dbReference>
<keyword evidence="2" id="KW-0812">Transmembrane</keyword>
<evidence type="ECO:0000256" key="2">
    <source>
        <dbReference type="ARBA" id="ARBA00022692"/>
    </source>
</evidence>
<dbReference type="InterPro" id="IPR039751">
    <property type="entry name" value="HERPUD1/2"/>
</dbReference>
<reference evidence="8 9" key="1">
    <citation type="submission" date="2023-10" db="EMBL/GenBank/DDBJ databases">
        <title>Genomes of two closely related lineages of the louse Polyplax serrata with different host specificities.</title>
        <authorList>
            <person name="Martinu J."/>
            <person name="Tarabai H."/>
            <person name="Stefka J."/>
            <person name="Hypsa V."/>
        </authorList>
    </citation>
    <scope>NUCLEOTIDE SEQUENCE [LARGE SCALE GENOMIC DNA]</scope>
    <source>
        <strain evidence="8">HR10_N</strain>
    </source>
</reference>
<feature type="domain" description="Ubiquitin-like" evidence="7">
    <location>
        <begin position="6"/>
        <end position="67"/>
    </location>
</feature>
<evidence type="ECO:0000256" key="3">
    <source>
        <dbReference type="ARBA" id="ARBA00022989"/>
    </source>
</evidence>
<name>A0AAN8P3Y4_POLSC</name>
<dbReference type="Gene3D" id="3.10.20.90">
    <property type="entry name" value="Phosphatidylinositol 3-kinase Catalytic Subunit, Chain A, domain 1"/>
    <property type="match status" value="1"/>
</dbReference>
<evidence type="ECO:0000259" key="7">
    <source>
        <dbReference type="PROSITE" id="PS50053"/>
    </source>
</evidence>
<evidence type="ECO:0000256" key="1">
    <source>
        <dbReference type="ARBA" id="ARBA00004370"/>
    </source>
</evidence>
<dbReference type="EMBL" id="JAWJWE010000010">
    <property type="protein sequence ID" value="KAK6630576.1"/>
    <property type="molecule type" value="Genomic_DNA"/>
</dbReference>
<dbReference type="Proteomes" id="UP001372834">
    <property type="component" value="Unassembled WGS sequence"/>
</dbReference>
<gene>
    <name evidence="8" type="ORF">RUM43_014561</name>
</gene>
<organism evidence="8 9">
    <name type="scientific">Polyplax serrata</name>
    <name type="common">Common mouse louse</name>
    <dbReference type="NCBI Taxonomy" id="468196"/>
    <lineage>
        <taxon>Eukaryota</taxon>
        <taxon>Metazoa</taxon>
        <taxon>Ecdysozoa</taxon>
        <taxon>Arthropoda</taxon>
        <taxon>Hexapoda</taxon>
        <taxon>Insecta</taxon>
        <taxon>Pterygota</taxon>
        <taxon>Neoptera</taxon>
        <taxon>Paraneoptera</taxon>
        <taxon>Psocodea</taxon>
        <taxon>Troctomorpha</taxon>
        <taxon>Phthiraptera</taxon>
        <taxon>Anoplura</taxon>
        <taxon>Polyplacidae</taxon>
        <taxon>Polyplax</taxon>
    </lineage>
</organism>
<feature type="compositionally biased region" description="Basic and acidic residues" evidence="6">
    <location>
        <begin position="98"/>
        <end position="109"/>
    </location>
</feature>
<evidence type="ECO:0000313" key="8">
    <source>
        <dbReference type="EMBL" id="KAK6630576.1"/>
    </source>
</evidence>
<protein>
    <recommendedName>
        <fullName evidence="7">Ubiquitin-like domain-containing protein</fullName>
    </recommendedName>
</protein>
<dbReference type="PROSITE" id="PS50053">
    <property type="entry name" value="UBIQUITIN_2"/>
    <property type="match status" value="1"/>
</dbReference>
<evidence type="ECO:0000256" key="5">
    <source>
        <dbReference type="ARBA" id="ARBA00023230"/>
    </source>
</evidence>
<dbReference type="InterPro" id="IPR029071">
    <property type="entry name" value="Ubiquitin-like_domsf"/>
</dbReference>
<proteinExistence type="predicted"/>